<keyword evidence="2" id="KW-1185">Reference proteome</keyword>
<reference evidence="1 2" key="1">
    <citation type="submission" date="2024-10" db="EMBL/GenBank/DDBJ databases">
        <title>The Natural Products Discovery Center: Release of the First 8490 Sequenced Strains for Exploring Actinobacteria Biosynthetic Diversity.</title>
        <authorList>
            <person name="Kalkreuter E."/>
            <person name="Kautsar S.A."/>
            <person name="Yang D."/>
            <person name="Bader C.D."/>
            <person name="Teijaro C.N."/>
            <person name="Fluegel L."/>
            <person name="Davis C.M."/>
            <person name="Simpson J.R."/>
            <person name="Lauterbach L."/>
            <person name="Steele A.D."/>
            <person name="Gui C."/>
            <person name="Meng S."/>
            <person name="Li G."/>
            <person name="Viehrig K."/>
            <person name="Ye F."/>
            <person name="Su P."/>
            <person name="Kiefer A.F."/>
            <person name="Nichols A."/>
            <person name="Cepeda A.J."/>
            <person name="Yan W."/>
            <person name="Fan B."/>
            <person name="Jiang Y."/>
            <person name="Adhikari A."/>
            <person name="Zheng C.-J."/>
            <person name="Schuster L."/>
            <person name="Cowan T.M."/>
            <person name="Smanski M.J."/>
            <person name="Chevrette M.G."/>
            <person name="De Carvalho L.P.S."/>
            <person name="Shen B."/>
        </authorList>
    </citation>
    <scope>NUCLEOTIDE SEQUENCE [LARGE SCALE GENOMIC DNA]</scope>
    <source>
        <strain evidence="1 2">NPDC004119</strain>
    </source>
</reference>
<sequence length="64" mass="6520">MTDQTRAARAGVASAYAGAPLAPELIPSWADAAQDLSPSGYSPVEIGYGRNSSGMVWVAVAGPR</sequence>
<gene>
    <name evidence="1" type="ORF">ACFYU5_34610</name>
</gene>
<protein>
    <submittedName>
        <fullName evidence="1">Uncharacterized protein</fullName>
    </submittedName>
</protein>
<organism evidence="1 2">
    <name type="scientific">Nocardia aobensis</name>
    <dbReference type="NCBI Taxonomy" id="257277"/>
    <lineage>
        <taxon>Bacteria</taxon>
        <taxon>Bacillati</taxon>
        <taxon>Actinomycetota</taxon>
        <taxon>Actinomycetes</taxon>
        <taxon>Mycobacteriales</taxon>
        <taxon>Nocardiaceae</taxon>
        <taxon>Nocardia</taxon>
    </lineage>
</organism>
<dbReference type="Proteomes" id="UP001601442">
    <property type="component" value="Unassembled WGS sequence"/>
</dbReference>
<name>A0ABW6PEL7_9NOCA</name>
<comment type="caution">
    <text evidence="1">The sequence shown here is derived from an EMBL/GenBank/DDBJ whole genome shotgun (WGS) entry which is preliminary data.</text>
</comment>
<accession>A0ABW6PEL7</accession>
<dbReference type="RefSeq" id="WP_195023369.1">
    <property type="nucleotide sequence ID" value="NZ_JBIAMT010000010.1"/>
</dbReference>
<evidence type="ECO:0000313" key="2">
    <source>
        <dbReference type="Proteomes" id="UP001601442"/>
    </source>
</evidence>
<proteinExistence type="predicted"/>
<evidence type="ECO:0000313" key="1">
    <source>
        <dbReference type="EMBL" id="MFF0501572.1"/>
    </source>
</evidence>
<dbReference type="EMBL" id="JBIAMT010000010">
    <property type="protein sequence ID" value="MFF0501572.1"/>
    <property type="molecule type" value="Genomic_DNA"/>
</dbReference>